<proteinExistence type="predicted"/>
<dbReference type="SUPFAM" id="SSF52799">
    <property type="entry name" value="(Phosphotyrosine protein) phosphatases II"/>
    <property type="match status" value="1"/>
</dbReference>
<gene>
    <name evidence="2" type="ORF">GGR13_001135</name>
</gene>
<keyword evidence="3" id="KW-1185">Reference proteome</keyword>
<protein>
    <submittedName>
        <fullName evidence="2">Uncharacterized protein (TIGR01244 family)</fullName>
    </submittedName>
</protein>
<dbReference type="Pfam" id="PF04273">
    <property type="entry name" value="BLH_phosphatase"/>
    <property type="match status" value="1"/>
</dbReference>
<organism evidence="2 3">
    <name type="scientific">Brevundimonas variabilis</name>
    <dbReference type="NCBI Taxonomy" id="74312"/>
    <lineage>
        <taxon>Bacteria</taxon>
        <taxon>Pseudomonadati</taxon>
        <taxon>Pseudomonadota</taxon>
        <taxon>Alphaproteobacteria</taxon>
        <taxon>Caulobacterales</taxon>
        <taxon>Caulobacteraceae</taxon>
        <taxon>Brevundimonas</taxon>
    </lineage>
</organism>
<dbReference type="InterPro" id="IPR001763">
    <property type="entry name" value="Rhodanese-like_dom"/>
</dbReference>
<dbReference type="CDD" id="cd14503">
    <property type="entry name" value="PTP-bact"/>
    <property type="match status" value="1"/>
</dbReference>
<dbReference type="EMBL" id="JACHOR010000002">
    <property type="protein sequence ID" value="MBB5745551.1"/>
    <property type="molecule type" value="Genomic_DNA"/>
</dbReference>
<dbReference type="PROSITE" id="PS50206">
    <property type="entry name" value="RHODANESE_3"/>
    <property type="match status" value="1"/>
</dbReference>
<dbReference type="AlphaFoldDB" id="A0A7W9CHF6"/>
<comment type="caution">
    <text evidence="2">The sequence shown here is derived from an EMBL/GenBank/DDBJ whole genome shotgun (WGS) entry which is preliminary data.</text>
</comment>
<dbReference type="InterPro" id="IPR029021">
    <property type="entry name" value="Prot-tyrosine_phosphatase-like"/>
</dbReference>
<evidence type="ECO:0000313" key="2">
    <source>
        <dbReference type="EMBL" id="MBB5745551.1"/>
    </source>
</evidence>
<name>A0A7W9CHF6_9CAUL</name>
<sequence>MERLRSIAPGIYVAGQIDAEDIKAAAALGLTRIINNRPDGEDPGQPESQAVERAVRDAGMDYVHIPIMGMPASDQVKAVGQQLADGKPTLLYCRSGMRSTAAWALATSAGGTHSPEAIRASAAEAGYDLSRLPL</sequence>
<accession>A0A7W9CHF6</accession>
<dbReference type="RefSeq" id="WP_183212536.1">
    <property type="nucleotide sequence ID" value="NZ_JACHOR010000002.1"/>
</dbReference>
<dbReference type="InterPro" id="IPR005939">
    <property type="entry name" value="BLH_phosphatase-like"/>
</dbReference>
<dbReference type="Gene3D" id="3.90.190.10">
    <property type="entry name" value="Protein tyrosine phosphatase superfamily"/>
    <property type="match status" value="1"/>
</dbReference>
<dbReference type="Proteomes" id="UP000545037">
    <property type="component" value="Unassembled WGS sequence"/>
</dbReference>
<feature type="domain" description="Rhodanese" evidence="1">
    <location>
        <begin position="63"/>
        <end position="110"/>
    </location>
</feature>
<reference evidence="2 3" key="1">
    <citation type="submission" date="2020-08" db="EMBL/GenBank/DDBJ databases">
        <title>Genomic Encyclopedia of Type Strains, Phase IV (KMG-IV): sequencing the most valuable type-strain genomes for metagenomic binning, comparative biology and taxonomic classification.</title>
        <authorList>
            <person name="Goeker M."/>
        </authorList>
    </citation>
    <scope>NUCLEOTIDE SEQUENCE [LARGE SCALE GENOMIC DNA]</scope>
    <source>
        <strain evidence="2 3">DSM 4737</strain>
    </source>
</reference>
<dbReference type="GO" id="GO:0016787">
    <property type="term" value="F:hydrolase activity"/>
    <property type="evidence" value="ECO:0007669"/>
    <property type="project" value="InterPro"/>
</dbReference>
<evidence type="ECO:0000313" key="3">
    <source>
        <dbReference type="Proteomes" id="UP000545037"/>
    </source>
</evidence>
<dbReference type="NCBIfam" id="TIGR01244">
    <property type="entry name" value="TIGR01244 family sulfur transferase"/>
    <property type="match status" value="1"/>
</dbReference>
<evidence type="ECO:0000259" key="1">
    <source>
        <dbReference type="PROSITE" id="PS50206"/>
    </source>
</evidence>